<feature type="transmembrane region" description="Helical" evidence="5">
    <location>
        <begin position="63"/>
        <end position="89"/>
    </location>
</feature>
<feature type="transmembrane region" description="Helical" evidence="5">
    <location>
        <begin position="165"/>
        <end position="187"/>
    </location>
</feature>
<dbReference type="GO" id="GO:0005262">
    <property type="term" value="F:calcium channel activity"/>
    <property type="evidence" value="ECO:0007669"/>
    <property type="project" value="TreeGrafter"/>
</dbReference>
<proteinExistence type="predicted"/>
<keyword evidence="3 5" id="KW-1133">Transmembrane helix</keyword>
<sequence length="339" mass="34835">MTYLMVLGGLVLLFVGGEALVRGSVSIARKLNISELVIGLTLVGFGTSVPELVTSLRAIGQGAVGIAVGNVVGSNIANILLVLGLAAVIRPILTNPRALSRDGAVMLGVTALLCALIWFDLFTRLAGFGLIGLLLAYLAYSLVADQKRDTQAGAMHAAEGEIVQAQYGLFLGLVIAVIGLVAVIIGARLLVDGGVSIARDFGISETIIGLTIVAVGTSLPELATTAVAAYRGKSDVALGNIIGSNIFNVLGILGVTALVQPFSVRGNTGAAEMADGATTSLISSLDIGVLLLSTVLLMLFAITRKRIARWEGAVLLLAYALYFGLLFGLVPVPGILTNA</sequence>
<name>A0A062UDG4_9PROT</name>
<evidence type="ECO:0000256" key="4">
    <source>
        <dbReference type="ARBA" id="ARBA00023136"/>
    </source>
</evidence>
<dbReference type="eggNOG" id="COG0530">
    <property type="taxonomic scope" value="Bacteria"/>
</dbReference>
<dbReference type="STRING" id="1280947.HY30_14795"/>
<dbReference type="RefSeq" id="WP_034738265.1">
    <property type="nucleotide sequence ID" value="NZ_AWFG01000016.1"/>
</dbReference>
<dbReference type="PATRIC" id="fig|1280947.3.peg.1280"/>
<dbReference type="EMBL" id="AWFG01000016">
    <property type="protein sequence ID" value="KCZ59388.1"/>
    <property type="molecule type" value="Genomic_DNA"/>
</dbReference>
<evidence type="ECO:0000256" key="5">
    <source>
        <dbReference type="SAM" id="Phobius"/>
    </source>
</evidence>
<dbReference type="AlphaFoldDB" id="A0A062UDG4"/>
<feature type="transmembrane region" description="Helical" evidence="5">
    <location>
        <begin position="125"/>
        <end position="144"/>
    </location>
</feature>
<feature type="domain" description="Sodium/calcium exchanger membrane region" evidence="6">
    <location>
        <begin position="172"/>
        <end position="326"/>
    </location>
</feature>
<protein>
    <recommendedName>
        <fullName evidence="6">Sodium/calcium exchanger membrane region domain-containing protein</fullName>
    </recommendedName>
</protein>
<dbReference type="Proteomes" id="UP000027190">
    <property type="component" value="Unassembled WGS sequence"/>
</dbReference>
<dbReference type="Gene3D" id="1.20.1420.30">
    <property type="entry name" value="NCX, central ion-binding region"/>
    <property type="match status" value="1"/>
</dbReference>
<gene>
    <name evidence="7" type="ORF">HY30_14795</name>
</gene>
<evidence type="ECO:0000256" key="2">
    <source>
        <dbReference type="ARBA" id="ARBA00022692"/>
    </source>
</evidence>
<keyword evidence="8" id="KW-1185">Reference proteome</keyword>
<evidence type="ECO:0000256" key="1">
    <source>
        <dbReference type="ARBA" id="ARBA00004141"/>
    </source>
</evidence>
<dbReference type="GO" id="GO:0008273">
    <property type="term" value="F:calcium, potassium:sodium antiporter activity"/>
    <property type="evidence" value="ECO:0007669"/>
    <property type="project" value="TreeGrafter"/>
</dbReference>
<dbReference type="Pfam" id="PF01699">
    <property type="entry name" value="Na_Ca_ex"/>
    <property type="match status" value="2"/>
</dbReference>
<evidence type="ECO:0000313" key="7">
    <source>
        <dbReference type="EMBL" id="KCZ59388.1"/>
    </source>
</evidence>
<dbReference type="InterPro" id="IPR044880">
    <property type="entry name" value="NCX_ion-bd_dom_sf"/>
</dbReference>
<reference evidence="7 8" key="1">
    <citation type="journal article" date="2014" name="Antonie Van Leeuwenhoek">
        <title>Hyphomonas beringensis sp. nov. and Hyphomonas chukchiensis sp. nov., isolated from surface seawater of the Bering Sea and Chukchi Sea.</title>
        <authorList>
            <person name="Li C."/>
            <person name="Lai Q."/>
            <person name="Li G."/>
            <person name="Dong C."/>
            <person name="Wang J."/>
            <person name="Liao Y."/>
            <person name="Shao Z."/>
        </authorList>
    </citation>
    <scope>NUCLEOTIDE SEQUENCE [LARGE SCALE GENOMIC DNA]</scope>
    <source>
        <strain evidence="7 8">BH-BN04-4</strain>
    </source>
</reference>
<feature type="transmembrane region" description="Helical" evidence="5">
    <location>
        <begin position="279"/>
        <end position="302"/>
    </location>
</feature>
<accession>A0A062UDG4</accession>
<evidence type="ECO:0000256" key="3">
    <source>
        <dbReference type="ARBA" id="ARBA00022989"/>
    </source>
</evidence>
<feature type="transmembrane region" description="Helical" evidence="5">
    <location>
        <begin position="101"/>
        <end position="119"/>
    </location>
</feature>
<dbReference type="Gene3D" id="6.10.280.80">
    <property type="entry name" value="NCX, peripheral helical region"/>
    <property type="match status" value="1"/>
</dbReference>
<dbReference type="NCBIfam" id="TIGR00367">
    <property type="entry name" value="calcium/sodium antiporter"/>
    <property type="match status" value="1"/>
</dbReference>
<dbReference type="InterPro" id="IPR004481">
    <property type="entry name" value="K/Na/Ca-exchanger"/>
</dbReference>
<dbReference type="PANTHER" id="PTHR10846">
    <property type="entry name" value="SODIUM/POTASSIUM/CALCIUM EXCHANGER"/>
    <property type="match status" value="1"/>
</dbReference>
<dbReference type="GO" id="GO:0005886">
    <property type="term" value="C:plasma membrane"/>
    <property type="evidence" value="ECO:0007669"/>
    <property type="project" value="TreeGrafter"/>
</dbReference>
<keyword evidence="4 5" id="KW-0472">Membrane</keyword>
<dbReference type="OrthoDB" id="9794225at2"/>
<comment type="caution">
    <text evidence="7">The sequence shown here is derived from an EMBL/GenBank/DDBJ whole genome shotgun (WGS) entry which is preliminary data.</text>
</comment>
<feature type="transmembrane region" description="Helical" evidence="5">
    <location>
        <begin position="237"/>
        <end position="259"/>
    </location>
</feature>
<feature type="domain" description="Sodium/calcium exchanger membrane region" evidence="6">
    <location>
        <begin position="3"/>
        <end position="142"/>
    </location>
</feature>
<feature type="transmembrane region" description="Helical" evidence="5">
    <location>
        <begin position="207"/>
        <end position="230"/>
    </location>
</feature>
<dbReference type="PANTHER" id="PTHR10846:SF8">
    <property type="entry name" value="INNER MEMBRANE PROTEIN YRBG"/>
    <property type="match status" value="1"/>
</dbReference>
<comment type="subcellular location">
    <subcellularLocation>
        <location evidence="1">Membrane</location>
        <topology evidence="1">Multi-pass membrane protein</topology>
    </subcellularLocation>
</comment>
<dbReference type="GO" id="GO:0006874">
    <property type="term" value="P:intracellular calcium ion homeostasis"/>
    <property type="evidence" value="ECO:0007669"/>
    <property type="project" value="TreeGrafter"/>
</dbReference>
<feature type="transmembrane region" description="Helical" evidence="5">
    <location>
        <begin position="314"/>
        <end position="336"/>
    </location>
</feature>
<dbReference type="InterPro" id="IPR004837">
    <property type="entry name" value="NaCa_Exmemb"/>
</dbReference>
<evidence type="ECO:0000313" key="8">
    <source>
        <dbReference type="Proteomes" id="UP000027190"/>
    </source>
</evidence>
<organism evidence="7 8">
    <name type="scientific">Hyphomonas chukchiensis</name>
    <dbReference type="NCBI Taxonomy" id="1280947"/>
    <lineage>
        <taxon>Bacteria</taxon>
        <taxon>Pseudomonadati</taxon>
        <taxon>Pseudomonadota</taxon>
        <taxon>Alphaproteobacteria</taxon>
        <taxon>Hyphomonadales</taxon>
        <taxon>Hyphomonadaceae</taxon>
        <taxon>Hyphomonas</taxon>
    </lineage>
</organism>
<keyword evidence="2 5" id="KW-0812">Transmembrane</keyword>
<evidence type="ECO:0000259" key="6">
    <source>
        <dbReference type="Pfam" id="PF01699"/>
    </source>
</evidence>